<feature type="compositionally biased region" description="Low complexity" evidence="1">
    <location>
        <begin position="54"/>
        <end position="74"/>
    </location>
</feature>
<evidence type="ECO:0000313" key="2">
    <source>
        <dbReference type="EMBL" id="KAF2533508.1"/>
    </source>
</evidence>
<name>A0A8S9FNC4_BRACR</name>
<dbReference type="EMBL" id="QGKW02001988">
    <property type="protein sequence ID" value="KAF2552265.1"/>
    <property type="molecule type" value="Genomic_DNA"/>
</dbReference>
<proteinExistence type="predicted"/>
<feature type="compositionally biased region" description="Polar residues" evidence="1">
    <location>
        <begin position="16"/>
        <end position="39"/>
    </location>
</feature>
<reference evidence="2" key="1">
    <citation type="submission" date="2019-12" db="EMBL/GenBank/DDBJ databases">
        <title>Genome sequencing and annotation of Brassica cretica.</title>
        <authorList>
            <person name="Studholme D.J."/>
            <person name="Sarris P.F."/>
        </authorList>
    </citation>
    <scope>NUCLEOTIDE SEQUENCE</scope>
    <source>
        <strain evidence="3">PFS-001/15</strain>
        <strain evidence="2">PFS-102/07</strain>
        <tissue evidence="2">Leaf</tissue>
    </source>
</reference>
<protein>
    <submittedName>
        <fullName evidence="2">Uncharacterized protein</fullName>
    </submittedName>
</protein>
<feature type="region of interest" description="Disordered" evidence="1">
    <location>
        <begin position="1"/>
        <end position="74"/>
    </location>
</feature>
<dbReference type="Proteomes" id="UP000712281">
    <property type="component" value="Unassembled WGS sequence"/>
</dbReference>
<evidence type="ECO:0000313" key="3">
    <source>
        <dbReference type="EMBL" id="KAF2552265.1"/>
    </source>
</evidence>
<gene>
    <name evidence="3" type="ORF">F2Q68_00035976</name>
    <name evidence="2" type="ORF">F2Q70_00031545</name>
</gene>
<dbReference type="AlphaFoldDB" id="A0A8S9FNC4"/>
<sequence length="74" mass="8056">MAGSRHRLRNLAPKTSYASTFLGQPNPSASTSGTSSGQENVPERQVHTAPYVPPQAYDPAAYYPQFDDPAPFYP</sequence>
<dbReference type="EMBL" id="QGKY02002305">
    <property type="protein sequence ID" value="KAF2533508.1"/>
    <property type="molecule type" value="Genomic_DNA"/>
</dbReference>
<comment type="caution">
    <text evidence="2">The sequence shown here is derived from an EMBL/GenBank/DDBJ whole genome shotgun (WGS) entry which is preliminary data.</text>
</comment>
<organism evidence="2">
    <name type="scientific">Brassica cretica</name>
    <name type="common">Mustard</name>
    <dbReference type="NCBI Taxonomy" id="69181"/>
    <lineage>
        <taxon>Eukaryota</taxon>
        <taxon>Viridiplantae</taxon>
        <taxon>Streptophyta</taxon>
        <taxon>Embryophyta</taxon>
        <taxon>Tracheophyta</taxon>
        <taxon>Spermatophyta</taxon>
        <taxon>Magnoliopsida</taxon>
        <taxon>eudicotyledons</taxon>
        <taxon>Gunneridae</taxon>
        <taxon>Pentapetalae</taxon>
        <taxon>rosids</taxon>
        <taxon>malvids</taxon>
        <taxon>Brassicales</taxon>
        <taxon>Brassicaceae</taxon>
        <taxon>Brassiceae</taxon>
        <taxon>Brassica</taxon>
    </lineage>
</organism>
<accession>A0A8S9FNC4</accession>
<evidence type="ECO:0000256" key="1">
    <source>
        <dbReference type="SAM" id="MobiDB-lite"/>
    </source>
</evidence>